<keyword evidence="2" id="KW-0808">Transferase</keyword>
<dbReference type="GO" id="GO:0008168">
    <property type="term" value="F:methyltransferase activity"/>
    <property type="evidence" value="ECO:0007669"/>
    <property type="project" value="UniProtKB-KW"/>
</dbReference>
<dbReference type="PANTHER" id="PTHR44942:SF4">
    <property type="entry name" value="METHYLTRANSFERASE TYPE 11 DOMAIN-CONTAINING PROTEIN"/>
    <property type="match status" value="1"/>
</dbReference>
<dbReference type="InterPro" id="IPR051052">
    <property type="entry name" value="Diverse_substrate_MTase"/>
</dbReference>
<comment type="caution">
    <text evidence="4">The sequence shown here is derived from an EMBL/GenBank/DDBJ whole genome shotgun (WGS) entry which is preliminary data.</text>
</comment>
<reference evidence="4 5" key="1">
    <citation type="submission" date="2022-03" db="EMBL/GenBank/DDBJ databases">
        <title>Pseudonocardia alaer sp. nov., a novel actinomycete isolated from reed forest soil.</title>
        <authorList>
            <person name="Wang L."/>
        </authorList>
    </citation>
    <scope>NUCLEOTIDE SEQUENCE [LARGE SCALE GENOMIC DNA]</scope>
    <source>
        <strain evidence="4 5">Y-16303</strain>
    </source>
</reference>
<evidence type="ECO:0000313" key="5">
    <source>
        <dbReference type="Proteomes" id="UP001299970"/>
    </source>
</evidence>
<protein>
    <submittedName>
        <fullName evidence="4">Methyltransferase domain-containing protein</fullName>
    </submittedName>
</protein>
<feature type="domain" description="Methyltransferase" evidence="3">
    <location>
        <begin position="42"/>
        <end position="135"/>
    </location>
</feature>
<dbReference type="Proteomes" id="UP001299970">
    <property type="component" value="Unassembled WGS sequence"/>
</dbReference>
<evidence type="ECO:0000256" key="2">
    <source>
        <dbReference type="ARBA" id="ARBA00022679"/>
    </source>
</evidence>
<keyword evidence="1 4" id="KW-0489">Methyltransferase</keyword>
<dbReference type="InterPro" id="IPR029063">
    <property type="entry name" value="SAM-dependent_MTases_sf"/>
</dbReference>
<proteinExistence type="predicted"/>
<dbReference type="RefSeq" id="WP_241035541.1">
    <property type="nucleotide sequence ID" value="NZ_BAAAJF010000024.1"/>
</dbReference>
<dbReference type="PANTHER" id="PTHR44942">
    <property type="entry name" value="METHYLTRANSF_11 DOMAIN-CONTAINING PROTEIN"/>
    <property type="match status" value="1"/>
</dbReference>
<dbReference type="Gene3D" id="3.40.50.150">
    <property type="entry name" value="Vaccinia Virus protein VP39"/>
    <property type="match status" value="1"/>
</dbReference>
<gene>
    <name evidence="4" type="ORF">MMF94_07410</name>
</gene>
<dbReference type="EMBL" id="JAKXMK010000006">
    <property type="protein sequence ID" value="MCH6165505.1"/>
    <property type="molecule type" value="Genomic_DNA"/>
</dbReference>
<dbReference type="InterPro" id="IPR041698">
    <property type="entry name" value="Methyltransf_25"/>
</dbReference>
<organism evidence="4 5">
    <name type="scientific">Pseudonocardia alaniniphila</name>
    <dbReference type="NCBI Taxonomy" id="75291"/>
    <lineage>
        <taxon>Bacteria</taxon>
        <taxon>Bacillati</taxon>
        <taxon>Actinomycetota</taxon>
        <taxon>Actinomycetes</taxon>
        <taxon>Pseudonocardiales</taxon>
        <taxon>Pseudonocardiaceae</taxon>
        <taxon>Pseudonocardia</taxon>
    </lineage>
</organism>
<sequence>MDVENAFWPAHDGLAQQAPGSAATTRLLLRLAGPLPARPRAVDIGCGGGQASVLLAAEAGAEVVAVDTHEPFLEQTRAAAAAAGLGGRVRTVAARMQDLPLPAGSVDLLWAEGSAYLMGFDAALAAWRDLLAPGGALVLTECEWTTPEPAPGARAFWDAAYPAMRTTDGNVRAALAAGWTVAATYLLPDSDWAAYYDPLAARIEALRADGIDGASLDEVAREIEIRRAYGGDYGYTGYVLRPRS</sequence>
<evidence type="ECO:0000313" key="4">
    <source>
        <dbReference type="EMBL" id="MCH6165505.1"/>
    </source>
</evidence>
<dbReference type="Pfam" id="PF13649">
    <property type="entry name" value="Methyltransf_25"/>
    <property type="match status" value="1"/>
</dbReference>
<dbReference type="CDD" id="cd02440">
    <property type="entry name" value="AdoMet_MTases"/>
    <property type="match status" value="1"/>
</dbReference>
<dbReference type="GO" id="GO:0032259">
    <property type="term" value="P:methylation"/>
    <property type="evidence" value="ECO:0007669"/>
    <property type="project" value="UniProtKB-KW"/>
</dbReference>
<evidence type="ECO:0000259" key="3">
    <source>
        <dbReference type="Pfam" id="PF13649"/>
    </source>
</evidence>
<accession>A0ABS9TAE3</accession>
<name>A0ABS9TAE3_9PSEU</name>
<evidence type="ECO:0000256" key="1">
    <source>
        <dbReference type="ARBA" id="ARBA00022603"/>
    </source>
</evidence>
<dbReference type="SUPFAM" id="SSF53335">
    <property type="entry name" value="S-adenosyl-L-methionine-dependent methyltransferases"/>
    <property type="match status" value="1"/>
</dbReference>
<keyword evidence="5" id="KW-1185">Reference proteome</keyword>